<dbReference type="FunCoup" id="A0A2J7QD78">
    <property type="interactions" value="414"/>
</dbReference>
<comment type="catalytic activity">
    <reaction evidence="17">
        <text>L-threonyl-[protein] + ATP = O-phospho-L-threonyl-[protein] + ADP + H(+)</text>
        <dbReference type="Rhea" id="RHEA:46608"/>
        <dbReference type="Rhea" id="RHEA-COMP:11060"/>
        <dbReference type="Rhea" id="RHEA-COMP:11605"/>
        <dbReference type="ChEBI" id="CHEBI:15378"/>
        <dbReference type="ChEBI" id="CHEBI:30013"/>
        <dbReference type="ChEBI" id="CHEBI:30616"/>
        <dbReference type="ChEBI" id="CHEBI:61977"/>
        <dbReference type="ChEBI" id="CHEBI:456216"/>
        <dbReference type="EC" id="2.7.11.1"/>
    </reaction>
</comment>
<dbReference type="InterPro" id="IPR011047">
    <property type="entry name" value="Quinoprotein_ADH-like_sf"/>
</dbReference>
<dbReference type="PANTHER" id="PTHR13954:SF6">
    <property type="entry name" value="NON-SPECIFIC SERINE_THREONINE PROTEIN KINASE"/>
    <property type="match status" value="1"/>
</dbReference>
<evidence type="ECO:0000313" key="24">
    <source>
        <dbReference type="Proteomes" id="UP000235965"/>
    </source>
</evidence>
<evidence type="ECO:0000313" key="23">
    <source>
        <dbReference type="EMBL" id="PNF26541.1"/>
    </source>
</evidence>
<dbReference type="Gene3D" id="3.30.200.20">
    <property type="entry name" value="Phosphorylase Kinase, domain 1"/>
    <property type="match status" value="1"/>
</dbReference>
<protein>
    <recommendedName>
        <fullName evidence="3">non-specific serine/threonine protein kinase</fullName>
        <ecNumber evidence="3">2.7.11.1</ecNumber>
    </recommendedName>
</protein>
<name>A0A2J7QD78_9NEOP</name>
<keyword evidence="24" id="KW-1185">Reference proteome</keyword>
<feature type="region of interest" description="Disordered" evidence="19">
    <location>
        <begin position="1032"/>
        <end position="1063"/>
    </location>
</feature>
<dbReference type="Gene3D" id="1.20.1440.180">
    <property type="entry name" value="KEN domain"/>
    <property type="match status" value="1"/>
</dbReference>
<feature type="compositionally biased region" description="Basic and acidic residues" evidence="19">
    <location>
        <begin position="1185"/>
        <end position="1196"/>
    </location>
</feature>
<keyword evidence="6" id="KW-0808">Transferase</keyword>
<feature type="compositionally biased region" description="Basic residues" evidence="19">
    <location>
        <begin position="1037"/>
        <end position="1049"/>
    </location>
</feature>
<keyword evidence="5" id="KW-0597">Phosphoprotein</keyword>
<dbReference type="PROSITE" id="PS51392">
    <property type="entry name" value="KEN"/>
    <property type="match status" value="1"/>
</dbReference>
<dbReference type="PROSITE" id="PS00108">
    <property type="entry name" value="PROTEIN_KINASE_ST"/>
    <property type="match status" value="1"/>
</dbReference>
<organism evidence="23 24">
    <name type="scientific">Cryptotermes secundus</name>
    <dbReference type="NCBI Taxonomy" id="105785"/>
    <lineage>
        <taxon>Eukaryota</taxon>
        <taxon>Metazoa</taxon>
        <taxon>Ecdysozoa</taxon>
        <taxon>Arthropoda</taxon>
        <taxon>Hexapoda</taxon>
        <taxon>Insecta</taxon>
        <taxon>Pterygota</taxon>
        <taxon>Neoptera</taxon>
        <taxon>Polyneoptera</taxon>
        <taxon>Dictyoptera</taxon>
        <taxon>Blattodea</taxon>
        <taxon>Blattoidea</taxon>
        <taxon>Termitoidae</taxon>
        <taxon>Kalotermitidae</taxon>
        <taxon>Cryptotermitinae</taxon>
        <taxon>Cryptotermes</taxon>
    </lineage>
</organism>
<dbReference type="Pfam" id="PF00069">
    <property type="entry name" value="Pkinase"/>
    <property type="match status" value="1"/>
</dbReference>
<keyword evidence="12" id="KW-0256">Endoplasmic reticulum</keyword>
<keyword evidence="9" id="KW-0547">Nucleotide-binding</keyword>
<evidence type="ECO:0000256" key="19">
    <source>
        <dbReference type="SAM" id="MobiDB-lite"/>
    </source>
</evidence>
<dbReference type="InterPro" id="IPR038357">
    <property type="entry name" value="KEN_sf"/>
</dbReference>
<dbReference type="Proteomes" id="UP000235965">
    <property type="component" value="Unassembled WGS sequence"/>
</dbReference>
<evidence type="ECO:0000256" key="10">
    <source>
        <dbReference type="ARBA" id="ARBA00022777"/>
    </source>
</evidence>
<evidence type="ECO:0000256" key="2">
    <source>
        <dbReference type="ARBA" id="ARBA00004115"/>
    </source>
</evidence>
<keyword evidence="8 20" id="KW-0732">Signal</keyword>
<dbReference type="GO" id="GO:0004521">
    <property type="term" value="F:RNA endonuclease activity"/>
    <property type="evidence" value="ECO:0007669"/>
    <property type="project" value="InterPro"/>
</dbReference>
<evidence type="ECO:0000256" key="13">
    <source>
        <dbReference type="ARBA" id="ARBA00022840"/>
    </source>
</evidence>
<dbReference type="GO" id="GO:0004674">
    <property type="term" value="F:protein serine/threonine kinase activity"/>
    <property type="evidence" value="ECO:0007669"/>
    <property type="project" value="UniProtKB-KW"/>
</dbReference>
<evidence type="ECO:0000256" key="8">
    <source>
        <dbReference type="ARBA" id="ARBA00022729"/>
    </source>
</evidence>
<dbReference type="FunFam" id="1.20.1440.180:FF:000001">
    <property type="entry name" value="Serine/threonine-protein kinase/endoribonuclease IRE1"/>
    <property type="match status" value="1"/>
</dbReference>
<evidence type="ECO:0000259" key="22">
    <source>
        <dbReference type="PROSITE" id="PS51392"/>
    </source>
</evidence>
<dbReference type="CDD" id="cd10422">
    <property type="entry name" value="RNase_Ire1"/>
    <property type="match status" value="1"/>
</dbReference>
<dbReference type="InterPro" id="IPR018391">
    <property type="entry name" value="PQQ_b-propeller_rpt"/>
</dbReference>
<keyword evidence="13" id="KW-0067">ATP-binding</keyword>
<dbReference type="PROSITE" id="PS50011">
    <property type="entry name" value="PROTEIN_KINASE_DOM"/>
    <property type="match status" value="1"/>
</dbReference>
<dbReference type="PANTHER" id="PTHR13954">
    <property type="entry name" value="IRE1-RELATED"/>
    <property type="match status" value="1"/>
</dbReference>
<comment type="subcellular location">
    <subcellularLocation>
        <location evidence="2">Endoplasmic reticulum membrane</location>
        <topology evidence="2">Single-pass type I membrane protein</topology>
    </subcellularLocation>
</comment>
<dbReference type="InterPro" id="IPR011009">
    <property type="entry name" value="Kinase-like_dom_sf"/>
</dbReference>
<evidence type="ECO:0000256" key="15">
    <source>
        <dbReference type="ARBA" id="ARBA00023136"/>
    </source>
</evidence>
<evidence type="ECO:0000256" key="12">
    <source>
        <dbReference type="ARBA" id="ARBA00022824"/>
    </source>
</evidence>
<evidence type="ECO:0000256" key="6">
    <source>
        <dbReference type="ARBA" id="ARBA00022679"/>
    </source>
</evidence>
<evidence type="ECO:0000256" key="5">
    <source>
        <dbReference type="ARBA" id="ARBA00022553"/>
    </source>
</evidence>
<dbReference type="AlphaFoldDB" id="A0A2J7QD78"/>
<evidence type="ECO:0000256" key="1">
    <source>
        <dbReference type="ARBA" id="ARBA00001946"/>
    </source>
</evidence>
<evidence type="ECO:0000256" key="14">
    <source>
        <dbReference type="ARBA" id="ARBA00022989"/>
    </source>
</evidence>
<dbReference type="GO" id="GO:0005524">
    <property type="term" value="F:ATP binding"/>
    <property type="evidence" value="ECO:0007669"/>
    <property type="project" value="UniProtKB-KW"/>
</dbReference>
<keyword evidence="10 23" id="KW-0418">Kinase</keyword>
<evidence type="ECO:0000256" key="17">
    <source>
        <dbReference type="ARBA" id="ARBA00047899"/>
    </source>
</evidence>
<dbReference type="GO" id="GO:0016787">
    <property type="term" value="F:hydrolase activity"/>
    <property type="evidence" value="ECO:0007669"/>
    <property type="project" value="UniProtKB-KW"/>
</dbReference>
<reference evidence="23 24" key="1">
    <citation type="submission" date="2017-12" db="EMBL/GenBank/DDBJ databases">
        <title>Hemimetabolous genomes reveal molecular basis of termite eusociality.</title>
        <authorList>
            <person name="Harrison M.C."/>
            <person name="Jongepier E."/>
            <person name="Robertson H.M."/>
            <person name="Arning N."/>
            <person name="Bitard-Feildel T."/>
            <person name="Chao H."/>
            <person name="Childers C.P."/>
            <person name="Dinh H."/>
            <person name="Doddapaneni H."/>
            <person name="Dugan S."/>
            <person name="Gowin J."/>
            <person name="Greiner C."/>
            <person name="Han Y."/>
            <person name="Hu H."/>
            <person name="Hughes D.S.T."/>
            <person name="Huylmans A.-K."/>
            <person name="Kemena C."/>
            <person name="Kremer L.P.M."/>
            <person name="Lee S.L."/>
            <person name="Lopez-Ezquerra A."/>
            <person name="Mallet L."/>
            <person name="Monroy-Kuhn J.M."/>
            <person name="Moser A."/>
            <person name="Murali S.C."/>
            <person name="Muzny D.M."/>
            <person name="Otani S."/>
            <person name="Piulachs M.-D."/>
            <person name="Poelchau M."/>
            <person name="Qu J."/>
            <person name="Schaub F."/>
            <person name="Wada-Katsumata A."/>
            <person name="Worley K.C."/>
            <person name="Xie Q."/>
            <person name="Ylla G."/>
            <person name="Poulsen M."/>
            <person name="Gibbs R.A."/>
            <person name="Schal C."/>
            <person name="Richards S."/>
            <person name="Belles X."/>
            <person name="Korb J."/>
            <person name="Bornberg-Bauer E."/>
        </authorList>
    </citation>
    <scope>NUCLEOTIDE SEQUENCE [LARGE SCALE GENOMIC DNA]</scope>
    <source>
        <tissue evidence="23">Whole body</tissue>
    </source>
</reference>
<dbReference type="EMBL" id="NEVH01015826">
    <property type="protein sequence ID" value="PNF26541.1"/>
    <property type="molecule type" value="Genomic_DNA"/>
</dbReference>
<dbReference type="SUPFAM" id="SSF50998">
    <property type="entry name" value="Quinoprotein alcohol dehydrogenase-like"/>
    <property type="match status" value="1"/>
</dbReference>
<evidence type="ECO:0000256" key="7">
    <source>
        <dbReference type="ARBA" id="ARBA00022692"/>
    </source>
</evidence>
<dbReference type="GO" id="GO:0006397">
    <property type="term" value="P:mRNA processing"/>
    <property type="evidence" value="ECO:0007669"/>
    <property type="project" value="InterPro"/>
</dbReference>
<comment type="catalytic activity">
    <reaction evidence="18">
        <text>L-seryl-[protein] + ATP = O-phospho-L-seryl-[protein] + ADP + H(+)</text>
        <dbReference type="Rhea" id="RHEA:17989"/>
        <dbReference type="Rhea" id="RHEA-COMP:9863"/>
        <dbReference type="Rhea" id="RHEA-COMP:11604"/>
        <dbReference type="ChEBI" id="CHEBI:15378"/>
        <dbReference type="ChEBI" id="CHEBI:29999"/>
        <dbReference type="ChEBI" id="CHEBI:30616"/>
        <dbReference type="ChEBI" id="CHEBI:83421"/>
        <dbReference type="ChEBI" id="CHEBI:456216"/>
        <dbReference type="EC" id="2.7.11.1"/>
    </reaction>
</comment>
<evidence type="ECO:0000256" key="4">
    <source>
        <dbReference type="ARBA" id="ARBA00022527"/>
    </source>
</evidence>
<comment type="caution">
    <text evidence="23">The sequence shown here is derived from an EMBL/GenBank/DDBJ whole genome shotgun (WGS) entry which is preliminary data.</text>
</comment>
<dbReference type="SUPFAM" id="SSF56112">
    <property type="entry name" value="Protein kinase-like (PK-like)"/>
    <property type="match status" value="1"/>
</dbReference>
<dbReference type="STRING" id="105785.A0A2J7QD78"/>
<dbReference type="InterPro" id="IPR000719">
    <property type="entry name" value="Prot_kinase_dom"/>
</dbReference>
<dbReference type="Gene3D" id="1.10.510.10">
    <property type="entry name" value="Transferase(Phosphotransferase) domain 1"/>
    <property type="match status" value="1"/>
</dbReference>
<comment type="cofactor">
    <cofactor evidence="1">
        <name>Mg(2+)</name>
        <dbReference type="ChEBI" id="CHEBI:18420"/>
    </cofactor>
</comment>
<dbReference type="InterPro" id="IPR010513">
    <property type="entry name" value="KEN_dom"/>
</dbReference>
<evidence type="ECO:0000256" key="20">
    <source>
        <dbReference type="SAM" id="SignalP"/>
    </source>
</evidence>
<feature type="region of interest" description="Disordered" evidence="19">
    <location>
        <begin position="1183"/>
        <end position="1225"/>
    </location>
</feature>
<dbReference type="GO" id="GO:0051082">
    <property type="term" value="F:unfolded protein binding"/>
    <property type="evidence" value="ECO:0007669"/>
    <property type="project" value="TreeGrafter"/>
</dbReference>
<dbReference type="SMART" id="SM00564">
    <property type="entry name" value="PQQ"/>
    <property type="match status" value="4"/>
</dbReference>
<dbReference type="GO" id="GO:0036498">
    <property type="term" value="P:IRE1-mediated unfolded protein response"/>
    <property type="evidence" value="ECO:0007669"/>
    <property type="project" value="TreeGrafter"/>
</dbReference>
<keyword evidence="14" id="KW-1133">Transmembrane helix</keyword>
<dbReference type="InParanoid" id="A0A2J7QD78"/>
<dbReference type="GO" id="GO:0080090">
    <property type="term" value="P:regulation of primary metabolic process"/>
    <property type="evidence" value="ECO:0007669"/>
    <property type="project" value="UniProtKB-ARBA"/>
</dbReference>
<dbReference type="GO" id="GO:0070059">
    <property type="term" value="P:intrinsic apoptotic signaling pathway in response to endoplasmic reticulum stress"/>
    <property type="evidence" value="ECO:0007669"/>
    <property type="project" value="TreeGrafter"/>
</dbReference>
<dbReference type="FunFam" id="3.30.200.20:FF:000077">
    <property type="entry name" value="Putative Serine/threonine-protein kinase/endoribonuclease IRE1"/>
    <property type="match status" value="1"/>
</dbReference>
<dbReference type="CDD" id="cd09769">
    <property type="entry name" value="Luminal_IRE1"/>
    <property type="match status" value="1"/>
</dbReference>
<dbReference type="OrthoDB" id="63989at2759"/>
<gene>
    <name evidence="23" type="ORF">B7P43_G13267</name>
</gene>
<dbReference type="GO" id="GO:1990604">
    <property type="term" value="C:IRE1-TRAF2-ASK1 complex"/>
    <property type="evidence" value="ECO:0007669"/>
    <property type="project" value="TreeGrafter"/>
</dbReference>
<dbReference type="Pfam" id="PF06479">
    <property type="entry name" value="Ribonuc_2-5A"/>
    <property type="match status" value="1"/>
</dbReference>
<dbReference type="InterPro" id="IPR015943">
    <property type="entry name" value="WD40/YVTN_repeat-like_dom_sf"/>
</dbReference>
<evidence type="ECO:0000256" key="16">
    <source>
        <dbReference type="ARBA" id="ARBA00023268"/>
    </source>
</evidence>
<evidence type="ECO:0000259" key="21">
    <source>
        <dbReference type="PROSITE" id="PS50011"/>
    </source>
</evidence>
<evidence type="ECO:0000256" key="9">
    <source>
        <dbReference type="ARBA" id="ARBA00022741"/>
    </source>
</evidence>
<dbReference type="InterPro" id="IPR008271">
    <property type="entry name" value="Ser/Thr_kinase_AS"/>
</dbReference>
<proteinExistence type="predicted"/>
<evidence type="ECO:0000256" key="11">
    <source>
        <dbReference type="ARBA" id="ARBA00022801"/>
    </source>
</evidence>
<keyword evidence="11" id="KW-0378">Hydrolase</keyword>
<feature type="compositionally biased region" description="Basic residues" evidence="19">
    <location>
        <begin position="1197"/>
        <end position="1206"/>
    </location>
</feature>
<dbReference type="InterPro" id="IPR045133">
    <property type="entry name" value="IRE1/2-like"/>
</dbReference>
<sequence length="1225" mass="139765">MSHNMRIIFTVLHILLPLTASRDGPITEGSSKNPVQEWDDPLLLLSTLDGSFYGVGQKTGYIKWTLKDEPAVKVPVDTTKAIIPLFLPDPKDGSLYMLRSSDREALKKLPFTIPQLVASSPCRSSDGILYTGKKIDTWFAMDPNTGVKQEILSFNKPDKTCPLESSDVIFIGRTEYNIMMFDSKQKERRWNVTFCDYSSNVMDAEALNNYEFVHFTASSTGRTVSLDRRVGTFLWEQNYGSPVIAMYLLQNDGLVSVPFTSVAEETLDHLVMQFTSSTDQIRVSDKMNLYPTLYIGEHLHGLYALPSLVDQNTVTIGPAQTGILLLEGPSHSQSHQVPTLHYHDSGSSPGLPLPGHNVRLSQPSDHVNVPLTFQSLPKEENDFIAPLIILGYYKVPDYTKTVLQIAGRSDKIIASPESLVIVDHNETNFERMSKAEESAKSSNETVEPVLRNKKEKSVGVQTEESEGAWEKLRNSNITFYFSKDFVTFSFGSARLWLNQQENKGLKLTLIVLVGCIIAMFWYFSAQVREFQQLSQGSRSSNRLISGGRNLAITALAEDVGGGNVQVGKITFNTNEILGTGCEGTFVFKGIFDNRAVAVKRLLPECFTFADREVDLLRESDEHGNVIRYFCMEQDKQFRYIALELCAATLQDYVEGKFHCTKLSALDILHQSTAGLEHLHSLDIVHRDIKPHNVLLSMPNAKGEVRAMISDFGLCKKLKTGRMSFSRRSGVAGTDGWIAPEMLNGSSRTTCAVDIFSLGCVFYYVLSNGNHPFGDTLRRQGNIISGEYRLSDLQGEEQLLQRILVEQMISLDPMERPPASAVRVHPIFWNKAQILTFLQDVSDRVEKDDQESPVLQALEEGAYGVVRDDWRNMIDSEVAQDLRKYRNYRGTSVRDLLRALRNKKHHYRELSEEAQRSLGEIPDKFIDYWTQRFPLLLLHTWITMQSVKNEPIFSQYYHKDYVFSQILYVNVSKDAYSTFSSTALADNNLNVMQHWTKRKSPSDNTKKDNTQIVNDINEQQYFEHSNFQARKYNEISPHLRRRTDRGRHRKENSPRRFQSTGRDSCASKFENWRAEDDPLRLLHQKMELARARDDTNTADHSRNINDVQYSRGSPEKFVSWRDEGKQTDTRQMLDRTVIHEDSGPVYRSEIQNIDKSDLKPTQVSEMENQSLLTLGYERQTPSLWRQQDKELKNDVRNRPIKKRHRHKSAETPVMWMLPDPVTPKND</sequence>
<evidence type="ECO:0000256" key="3">
    <source>
        <dbReference type="ARBA" id="ARBA00012513"/>
    </source>
</evidence>
<dbReference type="Gene3D" id="2.130.10.10">
    <property type="entry name" value="YVTN repeat-like/Quinoprotein amine dehydrogenase"/>
    <property type="match status" value="1"/>
</dbReference>
<feature type="domain" description="Protein kinase" evidence="21">
    <location>
        <begin position="571"/>
        <end position="827"/>
    </location>
</feature>
<keyword evidence="4" id="KW-0723">Serine/threonine-protein kinase</keyword>
<dbReference type="EC" id="2.7.11.1" evidence="3"/>
<keyword evidence="7" id="KW-0812">Transmembrane</keyword>
<feature type="domain" description="KEN" evidence="22">
    <location>
        <begin position="830"/>
        <end position="958"/>
    </location>
</feature>
<keyword evidence="15" id="KW-0472">Membrane</keyword>
<dbReference type="SMART" id="SM00220">
    <property type="entry name" value="S_TKc"/>
    <property type="match status" value="1"/>
</dbReference>
<keyword evidence="16" id="KW-0511">Multifunctional enzyme</keyword>
<accession>A0A2J7QD78</accession>
<dbReference type="SMART" id="SM00580">
    <property type="entry name" value="PUG"/>
    <property type="match status" value="1"/>
</dbReference>
<feature type="signal peptide" evidence="20">
    <location>
        <begin position="1"/>
        <end position="21"/>
    </location>
</feature>
<evidence type="ECO:0000256" key="18">
    <source>
        <dbReference type="ARBA" id="ARBA00048679"/>
    </source>
</evidence>
<dbReference type="CDD" id="cd13982">
    <property type="entry name" value="STKc_IRE1"/>
    <property type="match status" value="1"/>
</dbReference>
<dbReference type="GO" id="GO:0010468">
    <property type="term" value="P:regulation of gene expression"/>
    <property type="evidence" value="ECO:0007669"/>
    <property type="project" value="UniProtKB-ARBA"/>
</dbReference>
<feature type="chain" id="PRO_5014435804" description="non-specific serine/threonine protein kinase" evidence="20">
    <location>
        <begin position="22"/>
        <end position="1225"/>
    </location>
</feature>